<comment type="caution">
    <text evidence="1">The sequence shown here is derived from an EMBL/GenBank/DDBJ whole genome shotgun (WGS) entry which is preliminary data.</text>
</comment>
<dbReference type="AlphaFoldDB" id="A0A4C1TLM3"/>
<reference evidence="1 2" key="1">
    <citation type="journal article" date="2019" name="Commun. Biol.">
        <title>The bagworm genome reveals a unique fibroin gene that provides high tensile strength.</title>
        <authorList>
            <person name="Kono N."/>
            <person name="Nakamura H."/>
            <person name="Ohtoshi R."/>
            <person name="Tomita M."/>
            <person name="Numata K."/>
            <person name="Arakawa K."/>
        </authorList>
    </citation>
    <scope>NUCLEOTIDE SEQUENCE [LARGE SCALE GENOMIC DNA]</scope>
</reference>
<organism evidence="1 2">
    <name type="scientific">Eumeta variegata</name>
    <name type="common">Bagworm moth</name>
    <name type="synonym">Eumeta japonica</name>
    <dbReference type="NCBI Taxonomy" id="151549"/>
    <lineage>
        <taxon>Eukaryota</taxon>
        <taxon>Metazoa</taxon>
        <taxon>Ecdysozoa</taxon>
        <taxon>Arthropoda</taxon>
        <taxon>Hexapoda</taxon>
        <taxon>Insecta</taxon>
        <taxon>Pterygota</taxon>
        <taxon>Neoptera</taxon>
        <taxon>Endopterygota</taxon>
        <taxon>Lepidoptera</taxon>
        <taxon>Glossata</taxon>
        <taxon>Ditrysia</taxon>
        <taxon>Tineoidea</taxon>
        <taxon>Psychidae</taxon>
        <taxon>Oiketicinae</taxon>
        <taxon>Eumeta</taxon>
    </lineage>
</organism>
<keyword evidence="2" id="KW-1185">Reference proteome</keyword>
<dbReference type="Proteomes" id="UP000299102">
    <property type="component" value="Unassembled WGS sequence"/>
</dbReference>
<evidence type="ECO:0000313" key="1">
    <source>
        <dbReference type="EMBL" id="GBP14964.1"/>
    </source>
</evidence>
<sequence length="264" mass="30270">MEDDQVFRSQYIELQPQQQRICEPRHSNFIIRLHRSSYELRHCFETIDHVNLLCRVQLLAVGKRSPRAGSRQRHTEYRRGLRFGPTALPLQVNGGGLQTRGDDVHYLAAPAALMPLRASRVNVIEASASTFADAQDSQQSYTRVPLYGIYVLEVKVEWSTSAVVIAPRRTEQHADASAAPASILNEKSTKRYHLHKRVRYSSRSELMQYDQFDYRDGCLKTHRECRRYVAVYFVCCACLRYRLASARYNPAGNETPVAEFGSND</sequence>
<name>A0A4C1TLM3_EUMVA</name>
<evidence type="ECO:0000313" key="2">
    <source>
        <dbReference type="Proteomes" id="UP000299102"/>
    </source>
</evidence>
<accession>A0A4C1TLM3</accession>
<protein>
    <submittedName>
        <fullName evidence="1">Uncharacterized protein</fullName>
    </submittedName>
</protein>
<dbReference type="EMBL" id="BGZK01000068">
    <property type="protein sequence ID" value="GBP14964.1"/>
    <property type="molecule type" value="Genomic_DNA"/>
</dbReference>
<proteinExistence type="predicted"/>
<gene>
    <name evidence="1" type="ORF">EVAR_6615_1</name>
</gene>